<dbReference type="AlphaFoldDB" id="A0A645JFS1"/>
<dbReference type="EMBL" id="VSSQ01139892">
    <property type="protein sequence ID" value="MPN62207.1"/>
    <property type="molecule type" value="Genomic_DNA"/>
</dbReference>
<comment type="caution">
    <text evidence="1">The sequence shown here is derived from an EMBL/GenBank/DDBJ whole genome shotgun (WGS) entry which is preliminary data.</text>
</comment>
<gene>
    <name evidence="1" type="ORF">SDC9_209954</name>
</gene>
<reference evidence="1" key="1">
    <citation type="submission" date="2019-08" db="EMBL/GenBank/DDBJ databases">
        <authorList>
            <person name="Kucharzyk K."/>
            <person name="Murdoch R.W."/>
            <person name="Higgins S."/>
            <person name="Loffler F."/>
        </authorList>
    </citation>
    <scope>NUCLEOTIDE SEQUENCE</scope>
</reference>
<name>A0A645JFS1_9ZZZZ</name>
<protein>
    <submittedName>
        <fullName evidence="1">Uncharacterized protein</fullName>
    </submittedName>
</protein>
<evidence type="ECO:0000313" key="1">
    <source>
        <dbReference type="EMBL" id="MPN62207.1"/>
    </source>
</evidence>
<organism evidence="1">
    <name type="scientific">bioreactor metagenome</name>
    <dbReference type="NCBI Taxonomy" id="1076179"/>
    <lineage>
        <taxon>unclassified sequences</taxon>
        <taxon>metagenomes</taxon>
        <taxon>ecological metagenomes</taxon>
    </lineage>
</organism>
<sequence length="88" mass="9545">MADLNTRSVLAYGLAQTVFNRALVTNRRHINEVDYNQTAEVAQTQLTCNFIGCFKVGVERCFFDVAAAGCACGVDIDSGQCFSAVDND</sequence>
<proteinExistence type="predicted"/>
<accession>A0A645JFS1</accession>